<dbReference type="InterPro" id="IPR004919">
    <property type="entry name" value="GmrSD_N"/>
</dbReference>
<dbReference type="STRING" id="1069081.SAMN05660197_0154"/>
<dbReference type="PANTHER" id="PTHR35149:SF2">
    <property type="entry name" value="DUF262 DOMAIN-CONTAINING PROTEIN"/>
    <property type="match status" value="1"/>
</dbReference>
<organism evidence="3 4">
    <name type="scientific">Nitratiruptor tergarcus DSM 16512</name>
    <dbReference type="NCBI Taxonomy" id="1069081"/>
    <lineage>
        <taxon>Bacteria</taxon>
        <taxon>Pseudomonadati</taxon>
        <taxon>Campylobacterota</taxon>
        <taxon>Epsilonproteobacteria</taxon>
        <taxon>Nautiliales</taxon>
        <taxon>Nitratiruptoraceae</taxon>
        <taxon>Nitratiruptor</taxon>
    </lineage>
</organism>
<dbReference type="InterPro" id="IPR057156">
    <property type="entry name" value="DUF7834"/>
</dbReference>
<evidence type="ECO:0000259" key="1">
    <source>
        <dbReference type="Pfam" id="PF03235"/>
    </source>
</evidence>
<sequence>MSQNEQLCAYHYRIKNLEDKSLVIPEFQRPYEWDKNQVEQFLKDLDEVFNKQKDSSFEYLIGNMVIYKNENEWQIVDGQQRIITLGIVLQVLGYEEFCKKIEVKTSTMKTNKNIFNNKKVIENFFSNYSQKNEFKQFLLSNIVANFLITKDLDFAFFLFDSHNTRGKALDRKDLLKVHHIRLIKKEDEKSFLAKKWESYERVKDIDKEKDKLKYLLQLLAVCRKAVRGELRGHDLIESDVYKEFLSEANEYSLNNYNQPPIFETFEYFPKEDELRLLLKRIDSELCFGEIRKEAYRYLPFEIPQSIEGGEKFFYFLIKYFNLLSELEKTHGEIFNLFDKVSGSGNQYINLIYKSLLFFYYDKFGEENLKEFAWRLIIIFSYLRITQTQMRKETIVNSFAKPNAEKKELFKCVFLSYSTEVILNKLDDYIKFEVGDEKDKKKLSLYNNKKHYIGDKEITGTTKDFIDAWEEYHKEIFNLLDTLGRNWR</sequence>
<dbReference type="AlphaFoldDB" id="A0A1W1WRQ9"/>
<keyword evidence="4" id="KW-1185">Reference proteome</keyword>
<dbReference type="OrthoDB" id="9798761at2"/>
<feature type="domain" description="DUF7834" evidence="2">
    <location>
        <begin position="189"/>
        <end position="436"/>
    </location>
</feature>
<evidence type="ECO:0000313" key="3">
    <source>
        <dbReference type="EMBL" id="SMC08403.1"/>
    </source>
</evidence>
<feature type="domain" description="GmrSD restriction endonucleases N-terminal" evidence="1">
    <location>
        <begin position="20"/>
        <end position="179"/>
    </location>
</feature>
<evidence type="ECO:0000313" key="4">
    <source>
        <dbReference type="Proteomes" id="UP000192602"/>
    </source>
</evidence>
<proteinExistence type="predicted"/>
<accession>A0A1W1WRQ9</accession>
<dbReference type="EMBL" id="FWWZ01000001">
    <property type="protein sequence ID" value="SMC08403.1"/>
    <property type="molecule type" value="Genomic_DNA"/>
</dbReference>
<gene>
    <name evidence="3" type="ORF">SAMN05660197_0154</name>
</gene>
<dbReference type="Pfam" id="PF25202">
    <property type="entry name" value="DUF7834"/>
    <property type="match status" value="1"/>
</dbReference>
<dbReference type="Proteomes" id="UP000192602">
    <property type="component" value="Unassembled WGS sequence"/>
</dbReference>
<reference evidence="4" key="1">
    <citation type="submission" date="2017-04" db="EMBL/GenBank/DDBJ databases">
        <authorList>
            <person name="Varghese N."/>
            <person name="Submissions S."/>
        </authorList>
    </citation>
    <scope>NUCLEOTIDE SEQUENCE [LARGE SCALE GENOMIC DNA]</scope>
    <source>
        <strain evidence="4">DSM 16512</strain>
    </source>
</reference>
<evidence type="ECO:0000259" key="2">
    <source>
        <dbReference type="Pfam" id="PF25202"/>
    </source>
</evidence>
<protein>
    <submittedName>
        <fullName evidence="3">Uncharacterized protein</fullName>
    </submittedName>
</protein>
<dbReference type="RefSeq" id="WP_084274692.1">
    <property type="nucleotide sequence ID" value="NZ_AP026671.1"/>
</dbReference>
<name>A0A1W1WRQ9_9BACT</name>
<dbReference type="PANTHER" id="PTHR35149">
    <property type="entry name" value="SLL5132 PROTEIN"/>
    <property type="match status" value="1"/>
</dbReference>
<dbReference type="Pfam" id="PF03235">
    <property type="entry name" value="GmrSD_N"/>
    <property type="match status" value="1"/>
</dbReference>